<protein>
    <recommendedName>
        <fullName evidence="3">F-box domain-containing protein</fullName>
    </recommendedName>
</protein>
<proteinExistence type="predicted"/>
<evidence type="ECO:0000313" key="2">
    <source>
        <dbReference type="Proteomes" id="UP000076738"/>
    </source>
</evidence>
<evidence type="ECO:0000313" key="1">
    <source>
        <dbReference type="EMBL" id="KZO90368.1"/>
    </source>
</evidence>
<accession>A0A167GB40</accession>
<dbReference type="AlphaFoldDB" id="A0A167GB40"/>
<organism evidence="1 2">
    <name type="scientific">Calocera viscosa (strain TUFC12733)</name>
    <dbReference type="NCBI Taxonomy" id="1330018"/>
    <lineage>
        <taxon>Eukaryota</taxon>
        <taxon>Fungi</taxon>
        <taxon>Dikarya</taxon>
        <taxon>Basidiomycota</taxon>
        <taxon>Agaricomycotina</taxon>
        <taxon>Dacrymycetes</taxon>
        <taxon>Dacrymycetales</taxon>
        <taxon>Dacrymycetaceae</taxon>
        <taxon>Calocera</taxon>
    </lineage>
</organism>
<feature type="non-terminal residue" evidence="1">
    <location>
        <position position="1"/>
    </location>
</feature>
<reference evidence="1 2" key="1">
    <citation type="journal article" date="2016" name="Mol. Biol. Evol.">
        <title>Comparative Genomics of Early-Diverging Mushroom-Forming Fungi Provides Insights into the Origins of Lignocellulose Decay Capabilities.</title>
        <authorList>
            <person name="Nagy L.G."/>
            <person name="Riley R."/>
            <person name="Tritt A."/>
            <person name="Adam C."/>
            <person name="Daum C."/>
            <person name="Floudas D."/>
            <person name="Sun H."/>
            <person name="Yadav J.S."/>
            <person name="Pangilinan J."/>
            <person name="Larsson K.H."/>
            <person name="Matsuura K."/>
            <person name="Barry K."/>
            <person name="Labutti K."/>
            <person name="Kuo R."/>
            <person name="Ohm R.A."/>
            <person name="Bhattacharya S.S."/>
            <person name="Shirouzu T."/>
            <person name="Yoshinaga Y."/>
            <person name="Martin F.M."/>
            <person name="Grigoriev I.V."/>
            <person name="Hibbett D.S."/>
        </authorList>
    </citation>
    <scope>NUCLEOTIDE SEQUENCE [LARGE SCALE GENOMIC DNA]</scope>
    <source>
        <strain evidence="1 2">TUFC12733</strain>
    </source>
</reference>
<dbReference type="InterPro" id="IPR032675">
    <property type="entry name" value="LRR_dom_sf"/>
</dbReference>
<gene>
    <name evidence="1" type="ORF">CALVIDRAFT_542778</name>
</gene>
<dbReference type="Proteomes" id="UP000076738">
    <property type="component" value="Unassembled WGS sequence"/>
</dbReference>
<name>A0A167GB40_CALVF</name>
<sequence>MISHSADRIRQLDWGACHHLLQRVLEDVSTLPSLEDLVFQNELCDFGLDLTQNTISLTRFPSLRRLQLNNSRRLTASDTPATYLNICWPSTPFSTLQELEICNQYLSISAFRSIGSNCSSLVHLELQSVVLPMTDGLDAAYHPMTLPLLRTLRLCFRTYNNTLLHELSRFDMPMIEEIALVFLPPYDFLTSEEELDALGLLSFLQRHPSVRRFSSSAMSTNATLLLSFLGGSCLPSLMRLHLHVEEWPNLWFMQAQDEEHVTVLEESLKARWALMCSAAPDALISLSARPPEALLKRLTNAGIRLKVPPPRWHSEVKGGEIHLRTH</sequence>
<keyword evidence="2" id="KW-1185">Reference proteome</keyword>
<dbReference type="Gene3D" id="3.80.10.10">
    <property type="entry name" value="Ribonuclease Inhibitor"/>
    <property type="match status" value="1"/>
</dbReference>
<dbReference type="SUPFAM" id="SSF52047">
    <property type="entry name" value="RNI-like"/>
    <property type="match status" value="1"/>
</dbReference>
<evidence type="ECO:0008006" key="3">
    <source>
        <dbReference type="Google" id="ProtNLM"/>
    </source>
</evidence>
<dbReference type="EMBL" id="KV417344">
    <property type="protein sequence ID" value="KZO90368.1"/>
    <property type="molecule type" value="Genomic_DNA"/>
</dbReference>